<organism evidence="1 2">
    <name type="scientific">Pistricoccus aurantiacus</name>
    <dbReference type="NCBI Taxonomy" id="1883414"/>
    <lineage>
        <taxon>Bacteria</taxon>
        <taxon>Pseudomonadati</taxon>
        <taxon>Pseudomonadota</taxon>
        <taxon>Gammaproteobacteria</taxon>
        <taxon>Oceanospirillales</taxon>
        <taxon>Halomonadaceae</taxon>
        <taxon>Pistricoccus</taxon>
    </lineage>
</organism>
<reference evidence="1 2" key="1">
    <citation type="submission" date="2019-06" db="EMBL/GenBank/DDBJ databases">
        <title>Genome analyses of bacteria isolated from kimchi.</title>
        <authorList>
            <person name="Lee S."/>
            <person name="Ahn S."/>
            <person name="Roh S."/>
        </authorList>
    </citation>
    <scope>NUCLEOTIDE SEQUENCE [LARGE SCALE GENOMIC DNA]</scope>
    <source>
        <strain evidence="1 2">CBA4606</strain>
    </source>
</reference>
<dbReference type="KEGG" id="paur:FGL86_04790"/>
<gene>
    <name evidence="1" type="ORF">FGL86_04790</name>
</gene>
<proteinExistence type="predicted"/>
<accession>A0A5B8SMW0</accession>
<evidence type="ECO:0000313" key="2">
    <source>
        <dbReference type="Proteomes" id="UP000321272"/>
    </source>
</evidence>
<protein>
    <submittedName>
        <fullName evidence="1">Magnesium chelatase</fullName>
    </submittedName>
</protein>
<dbReference type="Proteomes" id="UP000321272">
    <property type="component" value="Chromosome"/>
</dbReference>
<name>A0A5B8SMW0_9GAMM</name>
<dbReference type="EMBL" id="CP042382">
    <property type="protein sequence ID" value="QEA38462.1"/>
    <property type="molecule type" value="Genomic_DNA"/>
</dbReference>
<sequence length="39" mass="4189">MTLAIIKSRASLGLETPDVLVEGYLTKGLPGMTLVGRRM</sequence>
<keyword evidence="2" id="KW-1185">Reference proteome</keyword>
<dbReference type="AlphaFoldDB" id="A0A5B8SMW0"/>
<evidence type="ECO:0000313" key="1">
    <source>
        <dbReference type="EMBL" id="QEA38462.1"/>
    </source>
</evidence>